<reference evidence="13 14" key="1">
    <citation type="journal article" date="2009" name="Stand. Genomic Sci.">
        <title>Complete genome sequence of Brachybacterium faecium type strain (Schefferle 6-10).</title>
        <authorList>
            <person name="Lapidus A."/>
            <person name="Pukall R."/>
            <person name="Labuttii K."/>
            <person name="Copeland A."/>
            <person name="Del Rio T.G."/>
            <person name="Nolan M."/>
            <person name="Chen F."/>
            <person name="Lucas S."/>
            <person name="Tice H."/>
            <person name="Cheng J.F."/>
            <person name="Bruce D."/>
            <person name="Goodwin L."/>
            <person name="Pitluck S."/>
            <person name="Rohde M."/>
            <person name="Goker M."/>
            <person name="Pati A."/>
            <person name="Ivanova N."/>
            <person name="Mavrommatis K."/>
            <person name="Chen A."/>
            <person name="Palaniappan K."/>
            <person name="D'haeseleer P."/>
            <person name="Chain P."/>
            <person name="Bristow J."/>
            <person name="Eisen J.A."/>
            <person name="Markowitz V."/>
            <person name="Hugenholtz P."/>
            <person name="Kyrpides N.C."/>
            <person name="Klenk H.P."/>
        </authorList>
    </citation>
    <scope>NUCLEOTIDE SEQUENCE [LARGE SCALE GENOMIC DNA]</scope>
    <source>
        <strain evidence="14">ATCC 43885 / DSM 4810 / JCM 11609 / LMG 19847 / NBRC 14762 / NCIMB 9860 / 6-10</strain>
    </source>
</reference>
<dbReference type="PATRIC" id="fig|446465.5.peg.645"/>
<dbReference type="Pfam" id="PF05746">
    <property type="entry name" value="DALR_1"/>
    <property type="match status" value="1"/>
</dbReference>
<evidence type="ECO:0000256" key="3">
    <source>
        <dbReference type="ARBA" id="ARBA00022598"/>
    </source>
</evidence>
<dbReference type="SUPFAM" id="SSF52374">
    <property type="entry name" value="Nucleotidylyl transferase"/>
    <property type="match status" value="1"/>
</dbReference>
<dbReference type="EC" id="6.1.1.19" evidence="9"/>
<dbReference type="Gene3D" id="1.10.730.10">
    <property type="entry name" value="Isoleucyl-tRNA Synthetase, Domain 1"/>
    <property type="match status" value="1"/>
</dbReference>
<dbReference type="KEGG" id="bfa:Bfae_06550"/>
<evidence type="ECO:0000259" key="12">
    <source>
        <dbReference type="SMART" id="SM01016"/>
    </source>
</evidence>
<protein>
    <recommendedName>
        <fullName evidence="9">Arginine--tRNA ligase</fullName>
        <ecNumber evidence="9">6.1.1.19</ecNumber>
    </recommendedName>
    <alternativeName>
        <fullName evidence="9">Arginyl-tRNA synthetase</fullName>
        <shortName evidence="9">ArgRS</shortName>
    </alternativeName>
</protein>
<comment type="catalytic activity">
    <reaction evidence="8 9">
        <text>tRNA(Arg) + L-arginine + ATP = L-arginyl-tRNA(Arg) + AMP + diphosphate</text>
        <dbReference type="Rhea" id="RHEA:20301"/>
        <dbReference type="Rhea" id="RHEA-COMP:9658"/>
        <dbReference type="Rhea" id="RHEA-COMP:9673"/>
        <dbReference type="ChEBI" id="CHEBI:30616"/>
        <dbReference type="ChEBI" id="CHEBI:32682"/>
        <dbReference type="ChEBI" id="CHEBI:33019"/>
        <dbReference type="ChEBI" id="CHEBI:78442"/>
        <dbReference type="ChEBI" id="CHEBI:78513"/>
        <dbReference type="ChEBI" id="CHEBI:456215"/>
        <dbReference type="EC" id="6.1.1.19"/>
    </reaction>
</comment>
<dbReference type="NCBIfam" id="TIGR00456">
    <property type="entry name" value="argS"/>
    <property type="match status" value="1"/>
</dbReference>
<keyword evidence="5 9" id="KW-0067">ATP-binding</keyword>
<evidence type="ECO:0000256" key="2">
    <source>
        <dbReference type="ARBA" id="ARBA00022490"/>
    </source>
</evidence>
<dbReference type="HAMAP" id="MF_00123">
    <property type="entry name" value="Arg_tRNA_synth"/>
    <property type="match status" value="1"/>
</dbReference>
<name>C7MI94_BRAFD</name>
<proteinExistence type="inferred from homology"/>
<comment type="similarity">
    <text evidence="1 9 10">Belongs to the class-I aminoacyl-tRNA synthetase family.</text>
</comment>
<evidence type="ECO:0000259" key="11">
    <source>
        <dbReference type="SMART" id="SM00836"/>
    </source>
</evidence>
<evidence type="ECO:0000256" key="8">
    <source>
        <dbReference type="ARBA" id="ARBA00049339"/>
    </source>
</evidence>
<dbReference type="SMART" id="SM01016">
    <property type="entry name" value="Arg_tRNA_synt_N"/>
    <property type="match status" value="1"/>
</dbReference>
<dbReference type="PROSITE" id="PS00178">
    <property type="entry name" value="AA_TRNA_LIGASE_I"/>
    <property type="match status" value="1"/>
</dbReference>
<dbReference type="FunFam" id="3.40.50.620:FF:000116">
    <property type="entry name" value="Arginine--tRNA ligase"/>
    <property type="match status" value="1"/>
</dbReference>
<keyword evidence="7 9" id="KW-0030">Aminoacyl-tRNA synthetase</keyword>
<dbReference type="eggNOG" id="COG0018">
    <property type="taxonomic scope" value="Bacteria"/>
</dbReference>
<keyword evidence="2 9" id="KW-0963">Cytoplasm</keyword>
<feature type="domain" description="DALR anticodon binding" evidence="11">
    <location>
        <begin position="472"/>
        <end position="588"/>
    </location>
</feature>
<dbReference type="Proteomes" id="UP000001919">
    <property type="component" value="Chromosome"/>
</dbReference>
<dbReference type="PRINTS" id="PR01038">
    <property type="entry name" value="TRNASYNTHARG"/>
</dbReference>
<feature type="short sequence motif" description="'HIGH' region" evidence="9">
    <location>
        <begin position="124"/>
        <end position="134"/>
    </location>
</feature>
<evidence type="ECO:0000256" key="6">
    <source>
        <dbReference type="ARBA" id="ARBA00022917"/>
    </source>
</evidence>
<keyword evidence="14" id="KW-1185">Reference proteome</keyword>
<dbReference type="InterPro" id="IPR009080">
    <property type="entry name" value="tRNAsynth_Ia_anticodon-bd"/>
</dbReference>
<dbReference type="STRING" id="446465.Bfae_06550"/>
<dbReference type="InterPro" id="IPR001278">
    <property type="entry name" value="Arg-tRNA-ligase"/>
</dbReference>
<evidence type="ECO:0000313" key="14">
    <source>
        <dbReference type="Proteomes" id="UP000001919"/>
    </source>
</evidence>
<dbReference type="PANTHER" id="PTHR11956">
    <property type="entry name" value="ARGINYL-TRNA SYNTHETASE"/>
    <property type="match status" value="1"/>
</dbReference>
<dbReference type="AlphaFoldDB" id="C7MI94"/>
<keyword evidence="4 9" id="KW-0547">Nucleotide-binding</keyword>
<dbReference type="HOGENOM" id="CLU_006406_5_1_11"/>
<dbReference type="SMART" id="SM00836">
    <property type="entry name" value="DALR_1"/>
    <property type="match status" value="1"/>
</dbReference>
<dbReference type="CDD" id="cd00671">
    <property type="entry name" value="ArgRS_core"/>
    <property type="match status" value="1"/>
</dbReference>
<dbReference type="EMBL" id="CP001643">
    <property type="protein sequence ID" value="ACU84520.1"/>
    <property type="molecule type" value="Genomic_DNA"/>
</dbReference>
<evidence type="ECO:0000256" key="1">
    <source>
        <dbReference type="ARBA" id="ARBA00005594"/>
    </source>
</evidence>
<dbReference type="GO" id="GO:0006420">
    <property type="term" value="P:arginyl-tRNA aminoacylation"/>
    <property type="evidence" value="ECO:0007669"/>
    <property type="project" value="UniProtKB-UniRule"/>
</dbReference>
<evidence type="ECO:0000313" key="13">
    <source>
        <dbReference type="EMBL" id="ACU84520.1"/>
    </source>
</evidence>
<dbReference type="GO" id="GO:0005737">
    <property type="term" value="C:cytoplasm"/>
    <property type="evidence" value="ECO:0007669"/>
    <property type="project" value="UniProtKB-SubCell"/>
</dbReference>
<dbReference type="Gene3D" id="3.30.1360.70">
    <property type="entry name" value="Arginyl tRNA synthetase N-terminal domain"/>
    <property type="match status" value="1"/>
</dbReference>
<evidence type="ECO:0000256" key="10">
    <source>
        <dbReference type="RuleBase" id="RU363038"/>
    </source>
</evidence>
<evidence type="ECO:0000256" key="5">
    <source>
        <dbReference type="ARBA" id="ARBA00022840"/>
    </source>
</evidence>
<evidence type="ECO:0000256" key="9">
    <source>
        <dbReference type="HAMAP-Rule" id="MF_00123"/>
    </source>
</evidence>
<dbReference type="InterPro" id="IPR008909">
    <property type="entry name" value="DALR_anticod-bd"/>
</dbReference>
<accession>C7MI94</accession>
<dbReference type="OrthoDB" id="9803211at2"/>
<sequence>MPAPEIALTERFQTAFAAAFGPEYAQADPIIRPSQFADFQCNAAMGLAKRLGRKPRDIAAEIVAAVDLADIAETPEIAGPGFLNIRLRTDWVAAQAAELTAPSAALGVPAPERAQTVVLDYSAPNVAKEMHVGHLRTTVVGDSIARTLEKLGHTVVRQNHIGDWGTPFGMLIEHLLEVGEDSAEAELLKTDPNAFYQAARAKFDAAEAAGAADDGSDFASRARARVATLQSGDAESLRIWTNLVELSKQYFHRIYDMLDVTLTDEHLAGESTYNDQLAAVCDDLEAAGIARISDGALCVFPAGFTGRDEQPLPLIIRKSDGGYGYATTDLAALRHRVRDLGADRIGYVVGSAQELHFTMVFTSAREAGWLPEQVEAEHVKIGSVLGEDGKILRTRSGSSLRLMALLEEAVAAARTVIDELRPDLPEAEREQIAHDIGIGGVKYADLSTAHDSDYTFDLDRMLALTGNTAPYLQYAVARIRSIGRKAAAQGVAAAPAPHVENDAERALALQLLEFGPTLVSVGAEFEPHRLCAYLFSLAQAFTSFYEASPILKEADEQVRAGRLALAELTERVLVEGLDALGVNAPQQM</sequence>
<evidence type="ECO:0000256" key="4">
    <source>
        <dbReference type="ARBA" id="ARBA00022741"/>
    </source>
</evidence>
<dbReference type="Pfam" id="PF03485">
    <property type="entry name" value="Arg_tRNA_synt_N"/>
    <property type="match status" value="1"/>
</dbReference>
<dbReference type="GO" id="GO:0005524">
    <property type="term" value="F:ATP binding"/>
    <property type="evidence" value="ECO:0007669"/>
    <property type="project" value="UniProtKB-UniRule"/>
</dbReference>
<keyword evidence="3 9" id="KW-0436">Ligase</keyword>
<dbReference type="Pfam" id="PF00750">
    <property type="entry name" value="tRNA-synt_1d"/>
    <property type="match status" value="1"/>
</dbReference>
<dbReference type="GO" id="GO:0004814">
    <property type="term" value="F:arginine-tRNA ligase activity"/>
    <property type="evidence" value="ECO:0007669"/>
    <property type="project" value="UniProtKB-UniRule"/>
</dbReference>
<gene>
    <name evidence="9" type="primary">argS</name>
    <name evidence="13" type="ordered locus">Bfae_06550</name>
</gene>
<organism evidence="13 14">
    <name type="scientific">Brachybacterium faecium (strain ATCC 43885 / DSM 4810 / JCM 11609 / LMG 19847 / NBRC 14762 / NCIMB 9860 / 6-10)</name>
    <dbReference type="NCBI Taxonomy" id="446465"/>
    <lineage>
        <taxon>Bacteria</taxon>
        <taxon>Bacillati</taxon>
        <taxon>Actinomycetota</taxon>
        <taxon>Actinomycetes</taxon>
        <taxon>Micrococcales</taxon>
        <taxon>Dermabacteraceae</taxon>
        <taxon>Brachybacterium</taxon>
    </lineage>
</organism>
<dbReference type="InterPro" id="IPR001412">
    <property type="entry name" value="aa-tRNA-synth_I_CS"/>
</dbReference>
<dbReference type="SUPFAM" id="SSF47323">
    <property type="entry name" value="Anticodon-binding domain of a subclass of class I aminoacyl-tRNA synthetases"/>
    <property type="match status" value="1"/>
</dbReference>
<comment type="subunit">
    <text evidence="9">Monomer.</text>
</comment>
<feature type="domain" description="Arginyl tRNA synthetase N-terminal" evidence="12">
    <location>
        <begin position="6"/>
        <end position="87"/>
    </location>
</feature>
<dbReference type="SUPFAM" id="SSF55190">
    <property type="entry name" value="Arginyl-tRNA synthetase (ArgRS), N-terminal 'additional' domain"/>
    <property type="match status" value="1"/>
</dbReference>
<evidence type="ECO:0000256" key="7">
    <source>
        <dbReference type="ARBA" id="ARBA00023146"/>
    </source>
</evidence>
<dbReference type="InterPro" id="IPR035684">
    <property type="entry name" value="ArgRS_core"/>
</dbReference>
<dbReference type="InterPro" id="IPR014729">
    <property type="entry name" value="Rossmann-like_a/b/a_fold"/>
</dbReference>
<dbReference type="InterPro" id="IPR036695">
    <property type="entry name" value="Arg-tRNA-synth_N_sf"/>
</dbReference>
<dbReference type="PANTHER" id="PTHR11956:SF5">
    <property type="entry name" value="ARGININE--TRNA LIGASE, CYTOPLASMIC"/>
    <property type="match status" value="1"/>
</dbReference>
<dbReference type="Gene3D" id="3.40.50.620">
    <property type="entry name" value="HUPs"/>
    <property type="match status" value="1"/>
</dbReference>
<dbReference type="InterPro" id="IPR005148">
    <property type="entry name" value="Arg-tRNA-synth_N"/>
</dbReference>
<comment type="subcellular location">
    <subcellularLocation>
        <location evidence="9">Cytoplasm</location>
    </subcellularLocation>
</comment>
<keyword evidence="6 9" id="KW-0648">Protein biosynthesis</keyword>